<feature type="domain" description="SpoVT-AbrB" evidence="2">
    <location>
        <begin position="1"/>
        <end position="45"/>
    </location>
</feature>
<keyword evidence="1" id="KW-0238">DNA-binding</keyword>
<accession>A0A5K7ZHZ5</accession>
<dbReference type="SMART" id="SM00966">
    <property type="entry name" value="SpoVT_AbrB"/>
    <property type="match status" value="1"/>
</dbReference>
<dbReference type="PROSITE" id="PS51740">
    <property type="entry name" value="SPOVT_ABRB"/>
    <property type="match status" value="1"/>
</dbReference>
<reference evidence="3 4" key="1">
    <citation type="submission" date="2019-11" db="EMBL/GenBank/DDBJ databases">
        <title>Comparative genomics of hydrocarbon-degrading Desulfosarcina strains.</title>
        <authorList>
            <person name="Watanabe M."/>
            <person name="Kojima H."/>
            <person name="Fukui M."/>
        </authorList>
    </citation>
    <scope>NUCLEOTIDE SEQUENCE [LARGE SCALE GENOMIC DNA]</scope>
    <source>
        <strain evidence="3 4">28bB2T</strain>
    </source>
</reference>
<dbReference type="SUPFAM" id="SSF89447">
    <property type="entry name" value="AbrB/MazE/MraZ-like"/>
    <property type="match status" value="1"/>
</dbReference>
<protein>
    <recommendedName>
        <fullName evidence="2">SpoVT-AbrB domain-containing protein</fullName>
    </recommendedName>
</protein>
<dbReference type="InterPro" id="IPR037914">
    <property type="entry name" value="SpoVT-AbrB_sf"/>
</dbReference>
<dbReference type="InterPro" id="IPR007159">
    <property type="entry name" value="SpoVT-AbrB_dom"/>
</dbReference>
<dbReference type="AlphaFoldDB" id="A0A5K7ZHZ5"/>
<dbReference type="EMBL" id="AP021876">
    <property type="protein sequence ID" value="BBO81732.1"/>
    <property type="molecule type" value="Genomic_DNA"/>
</dbReference>
<dbReference type="RefSeq" id="WP_155322353.1">
    <property type="nucleotide sequence ID" value="NZ_AP021876.1"/>
</dbReference>
<dbReference type="Pfam" id="PF04014">
    <property type="entry name" value="MazE_antitoxin"/>
    <property type="match status" value="1"/>
</dbReference>
<dbReference type="NCBIfam" id="TIGR01439">
    <property type="entry name" value="lp_hng_hel_AbrB"/>
    <property type="match status" value="1"/>
</dbReference>
<evidence type="ECO:0000259" key="2">
    <source>
        <dbReference type="PROSITE" id="PS51740"/>
    </source>
</evidence>
<organism evidence="3 4">
    <name type="scientific">Desulfosarcina ovata subsp. sediminis</name>
    <dbReference type="NCBI Taxonomy" id="885957"/>
    <lineage>
        <taxon>Bacteria</taxon>
        <taxon>Pseudomonadati</taxon>
        <taxon>Thermodesulfobacteriota</taxon>
        <taxon>Desulfobacteria</taxon>
        <taxon>Desulfobacterales</taxon>
        <taxon>Desulfosarcinaceae</taxon>
        <taxon>Desulfosarcina</taxon>
    </lineage>
</organism>
<evidence type="ECO:0000313" key="4">
    <source>
        <dbReference type="Proteomes" id="UP000425960"/>
    </source>
</evidence>
<dbReference type="Proteomes" id="UP000425960">
    <property type="component" value="Chromosome"/>
</dbReference>
<dbReference type="KEGG" id="dov:DSCO28_22980"/>
<gene>
    <name evidence="3" type="ORF">DSCO28_22980</name>
</gene>
<dbReference type="GO" id="GO:0003677">
    <property type="term" value="F:DNA binding"/>
    <property type="evidence" value="ECO:0007669"/>
    <property type="project" value="UniProtKB-UniRule"/>
</dbReference>
<evidence type="ECO:0000313" key="3">
    <source>
        <dbReference type="EMBL" id="BBO81732.1"/>
    </source>
</evidence>
<dbReference type="Gene3D" id="2.10.260.10">
    <property type="match status" value="1"/>
</dbReference>
<sequence>MQTTISTKFQVVIPKPARERLKLKPKQKLTVIEKDGMLILIPQTTIESLRGIAAGASPSCASPSSSPSCRTKLSLCNPGINIPKKGVFRP</sequence>
<name>A0A5K7ZHZ5_9BACT</name>
<evidence type="ECO:0000256" key="1">
    <source>
        <dbReference type="PROSITE-ProRule" id="PRU01076"/>
    </source>
</evidence>
<proteinExistence type="predicted"/>